<accession>A0A4Y2M893</accession>
<dbReference type="AlphaFoldDB" id="A0A4Y2M893"/>
<reference evidence="1 2" key="1">
    <citation type="journal article" date="2019" name="Sci. Rep.">
        <title>Orb-weaving spider Araneus ventricosus genome elucidates the spidroin gene catalogue.</title>
        <authorList>
            <person name="Kono N."/>
            <person name="Nakamura H."/>
            <person name="Ohtoshi R."/>
            <person name="Moran D.A.P."/>
            <person name="Shinohara A."/>
            <person name="Yoshida Y."/>
            <person name="Fujiwara M."/>
            <person name="Mori M."/>
            <person name="Tomita M."/>
            <person name="Arakawa K."/>
        </authorList>
    </citation>
    <scope>NUCLEOTIDE SEQUENCE [LARGE SCALE GENOMIC DNA]</scope>
</reference>
<gene>
    <name evidence="1" type="ORF">AVEN_12443_1</name>
</gene>
<evidence type="ECO:0000313" key="1">
    <source>
        <dbReference type="EMBL" id="GBN23291.1"/>
    </source>
</evidence>
<name>A0A4Y2M893_ARAVE</name>
<organism evidence="1 2">
    <name type="scientific">Araneus ventricosus</name>
    <name type="common">Orbweaver spider</name>
    <name type="synonym">Epeira ventricosa</name>
    <dbReference type="NCBI Taxonomy" id="182803"/>
    <lineage>
        <taxon>Eukaryota</taxon>
        <taxon>Metazoa</taxon>
        <taxon>Ecdysozoa</taxon>
        <taxon>Arthropoda</taxon>
        <taxon>Chelicerata</taxon>
        <taxon>Arachnida</taxon>
        <taxon>Araneae</taxon>
        <taxon>Araneomorphae</taxon>
        <taxon>Entelegynae</taxon>
        <taxon>Araneoidea</taxon>
        <taxon>Araneidae</taxon>
        <taxon>Araneus</taxon>
    </lineage>
</organism>
<dbReference type="EMBL" id="BGPR01006976">
    <property type="protein sequence ID" value="GBN23291.1"/>
    <property type="molecule type" value="Genomic_DNA"/>
</dbReference>
<dbReference type="Proteomes" id="UP000499080">
    <property type="component" value="Unassembled WGS sequence"/>
</dbReference>
<comment type="caution">
    <text evidence="1">The sequence shown here is derived from an EMBL/GenBank/DDBJ whole genome shotgun (WGS) entry which is preliminary data.</text>
</comment>
<evidence type="ECO:0000313" key="2">
    <source>
        <dbReference type="Proteomes" id="UP000499080"/>
    </source>
</evidence>
<sequence length="111" mass="12414">MMKPLFHSISNRLIAGEAVTFQVQTSDNRNVVDLDCKAGDPALPVDPCLPSGNCFGIDYRLLYKARDVYNTSSATRKLGAPLEDNASFQTRIPTQDLHSMTNFTYLFTFFT</sequence>
<protein>
    <submittedName>
        <fullName evidence="1">Uncharacterized protein</fullName>
    </submittedName>
</protein>
<keyword evidence="2" id="KW-1185">Reference proteome</keyword>
<proteinExistence type="predicted"/>